<keyword evidence="1" id="KW-1133">Transmembrane helix</keyword>
<accession>V5SGD7</accession>
<dbReference type="AlphaFoldDB" id="V5SGD7"/>
<dbReference type="EMBL" id="CP006912">
    <property type="protein sequence ID" value="AHB49926.1"/>
    <property type="molecule type" value="Genomic_DNA"/>
</dbReference>
<keyword evidence="3" id="KW-1185">Reference proteome</keyword>
<name>V5SGD7_9HYPH</name>
<dbReference type="RefSeq" id="WP_023786282.1">
    <property type="nucleotide sequence ID" value="NC_022997.1"/>
</dbReference>
<protein>
    <submittedName>
        <fullName evidence="2">Uncharacterized protein</fullName>
    </submittedName>
</protein>
<keyword evidence="1" id="KW-0812">Transmembrane</keyword>
<feature type="transmembrane region" description="Helical" evidence="1">
    <location>
        <begin position="20"/>
        <end position="38"/>
    </location>
</feature>
<sequence>MSTEPKDDQEHERDDPVQTAIFLAILISGFLLIHLFAFRIW</sequence>
<evidence type="ECO:0000313" key="3">
    <source>
        <dbReference type="Proteomes" id="UP000018542"/>
    </source>
</evidence>
<proteinExistence type="predicted"/>
<organism evidence="2 3">
    <name type="scientific">Hyphomicrobium nitrativorans NL23</name>
    <dbReference type="NCBI Taxonomy" id="1029756"/>
    <lineage>
        <taxon>Bacteria</taxon>
        <taxon>Pseudomonadati</taxon>
        <taxon>Pseudomonadota</taxon>
        <taxon>Alphaproteobacteria</taxon>
        <taxon>Hyphomicrobiales</taxon>
        <taxon>Hyphomicrobiaceae</taxon>
        <taxon>Hyphomicrobium</taxon>
    </lineage>
</organism>
<evidence type="ECO:0000256" key="1">
    <source>
        <dbReference type="SAM" id="Phobius"/>
    </source>
</evidence>
<dbReference type="Proteomes" id="UP000018542">
    <property type="component" value="Chromosome"/>
</dbReference>
<dbReference type="HOGENOM" id="CLU_3271284_0_0_5"/>
<gene>
    <name evidence="2" type="ORF">W911_04370</name>
</gene>
<dbReference type="KEGG" id="hni:W911_04370"/>
<reference evidence="2 3" key="1">
    <citation type="journal article" date="2014" name="Genome Announc.">
        <title>Complete Genome Sequence of Hyphomicrobium nitrativorans Strain NL23, a Denitrifying Bacterium Isolated from Biofilm of a Methanol-Fed Denitrification System Treating Seawater at the Montreal Biodome.</title>
        <authorList>
            <person name="Martineau C."/>
            <person name="Villeneuve C."/>
            <person name="Mauffrey F."/>
            <person name="Villemur R."/>
        </authorList>
    </citation>
    <scope>NUCLEOTIDE SEQUENCE [LARGE SCALE GENOMIC DNA]</scope>
    <source>
        <strain evidence="2">NL23</strain>
    </source>
</reference>
<keyword evidence="1" id="KW-0472">Membrane</keyword>
<evidence type="ECO:0000313" key="2">
    <source>
        <dbReference type="EMBL" id="AHB49926.1"/>
    </source>
</evidence>